<comment type="pathway">
    <text evidence="3 11">Cofactor biosynthesis; molybdopterin biosynthesis.</text>
</comment>
<dbReference type="PANTHER" id="PTHR10192">
    <property type="entry name" value="MOLYBDOPTERIN BIOSYNTHESIS PROTEIN"/>
    <property type="match status" value="1"/>
</dbReference>
<evidence type="ECO:0000256" key="3">
    <source>
        <dbReference type="ARBA" id="ARBA00005046"/>
    </source>
</evidence>
<dbReference type="SMART" id="SM00852">
    <property type="entry name" value="MoCF_biosynth"/>
    <property type="match status" value="1"/>
</dbReference>
<dbReference type="PANTHER" id="PTHR10192:SF5">
    <property type="entry name" value="GEPHYRIN"/>
    <property type="match status" value="1"/>
</dbReference>
<dbReference type="Proteomes" id="UP000238823">
    <property type="component" value="Unassembled WGS sequence"/>
</dbReference>
<dbReference type="RefSeq" id="WP_106089414.1">
    <property type="nucleotide sequence ID" value="NZ_PVNL01000047.1"/>
</dbReference>
<dbReference type="GO" id="GO:0005829">
    <property type="term" value="C:cytosol"/>
    <property type="evidence" value="ECO:0007669"/>
    <property type="project" value="TreeGrafter"/>
</dbReference>
<dbReference type="SUPFAM" id="SSF53218">
    <property type="entry name" value="Molybdenum cofactor biosynthesis proteins"/>
    <property type="match status" value="1"/>
</dbReference>
<dbReference type="AlphaFoldDB" id="A0A2S9YSC5"/>
<keyword evidence="6 11" id="KW-0808">Transferase</keyword>
<evidence type="ECO:0000259" key="12">
    <source>
        <dbReference type="SMART" id="SM00852"/>
    </source>
</evidence>
<sequence>MTNQDSELSVDQATALLLADLDRDGGPKPLAREQVEVEAAIGRVLAEPCHARWPLPSAPLSIMDGYAVRTRDLLAARDQGDAPVVLLVGSESAAGHPARDELEPGTCARISTGAVVPAGADAVIAQEDTRRIAVPSEPGAGAPGTRVVIELSATALREVAPGRHIRPTGSDVADGELLLDAGTEIAGGEASLLAGTGNFTVGVYCRPRVAILSSGDELVPIGQTPGRGQIVSTNAMLLAAQIREAGGEPIELGSVADTPVAVRAAIEHARDHADLLIASGGISVGDHDLMLPVLELLGFERRFRKLALRPGRPTTYGQLPPGGGRWPGTGMLVLALPGNPASTLVAFELFGRPLIRALSGLPRHRWLRPRRVVELSGPAEGDRRREHFVRAKLDADGRALPLDKQLSGALRSIAGFDALVRVPAGRLRVEAGEQLDALILRE</sequence>
<dbReference type="Pfam" id="PF03453">
    <property type="entry name" value="MoeA_N"/>
    <property type="match status" value="1"/>
</dbReference>
<reference evidence="13 14" key="1">
    <citation type="submission" date="2018-03" db="EMBL/GenBank/DDBJ databases">
        <title>Draft Genome Sequences of the Obligatory Marine Myxobacteria Enhygromyxa salina SWB007.</title>
        <authorList>
            <person name="Poehlein A."/>
            <person name="Moghaddam J.A."/>
            <person name="Harms H."/>
            <person name="Alanjari M."/>
            <person name="Koenig G.M."/>
            <person name="Daniel R."/>
            <person name="Schaeberle T.F."/>
        </authorList>
    </citation>
    <scope>NUCLEOTIDE SEQUENCE [LARGE SCALE GENOMIC DNA]</scope>
    <source>
        <strain evidence="13 14">SWB007</strain>
    </source>
</reference>
<dbReference type="Gene3D" id="3.40.980.10">
    <property type="entry name" value="MoaB/Mog-like domain"/>
    <property type="match status" value="1"/>
</dbReference>
<comment type="caution">
    <text evidence="13">The sequence shown here is derived from an EMBL/GenBank/DDBJ whole genome shotgun (WGS) entry which is preliminary data.</text>
</comment>
<evidence type="ECO:0000256" key="11">
    <source>
        <dbReference type="RuleBase" id="RU365090"/>
    </source>
</evidence>
<dbReference type="InterPro" id="IPR005111">
    <property type="entry name" value="MoeA_C_domain_IV"/>
</dbReference>
<keyword evidence="7 11" id="KW-0479">Metal-binding</keyword>
<protein>
    <recommendedName>
        <fullName evidence="11">Molybdopterin molybdenumtransferase</fullName>
        <ecNumber evidence="11">2.10.1.1</ecNumber>
    </recommendedName>
</protein>
<dbReference type="GO" id="GO:0046872">
    <property type="term" value="F:metal ion binding"/>
    <property type="evidence" value="ECO:0007669"/>
    <property type="project" value="UniProtKB-UniRule"/>
</dbReference>
<dbReference type="Pfam" id="PF00994">
    <property type="entry name" value="MoCF_biosynth"/>
    <property type="match status" value="1"/>
</dbReference>
<evidence type="ECO:0000313" key="14">
    <source>
        <dbReference type="Proteomes" id="UP000238823"/>
    </source>
</evidence>
<dbReference type="EMBL" id="PVNL01000047">
    <property type="protein sequence ID" value="PRQ07952.1"/>
    <property type="molecule type" value="Genomic_DNA"/>
</dbReference>
<evidence type="ECO:0000256" key="6">
    <source>
        <dbReference type="ARBA" id="ARBA00022679"/>
    </source>
</evidence>
<dbReference type="Gene3D" id="2.170.190.11">
    <property type="entry name" value="Molybdopterin biosynthesis moea protein, domain 3"/>
    <property type="match status" value="1"/>
</dbReference>
<dbReference type="InterPro" id="IPR001453">
    <property type="entry name" value="MoaB/Mog_dom"/>
</dbReference>
<comment type="similarity">
    <text evidence="4 11">Belongs to the MoeA family.</text>
</comment>
<evidence type="ECO:0000256" key="7">
    <source>
        <dbReference type="ARBA" id="ARBA00022723"/>
    </source>
</evidence>
<dbReference type="Pfam" id="PF03454">
    <property type="entry name" value="MoeA_C"/>
    <property type="match status" value="1"/>
</dbReference>
<dbReference type="SUPFAM" id="SSF63882">
    <property type="entry name" value="MoeA N-terminal region -like"/>
    <property type="match status" value="1"/>
</dbReference>
<dbReference type="InterPro" id="IPR036425">
    <property type="entry name" value="MoaB/Mog-like_dom_sf"/>
</dbReference>
<dbReference type="OrthoDB" id="9804758at2"/>
<dbReference type="FunFam" id="3.40.980.10:FF:000004">
    <property type="entry name" value="Molybdopterin molybdenumtransferase"/>
    <property type="match status" value="1"/>
</dbReference>
<dbReference type="InterPro" id="IPR038987">
    <property type="entry name" value="MoeA-like"/>
</dbReference>
<comment type="cofactor">
    <cofactor evidence="1 11">
        <name>Mg(2+)</name>
        <dbReference type="ChEBI" id="CHEBI:18420"/>
    </cofactor>
</comment>
<dbReference type="InterPro" id="IPR036135">
    <property type="entry name" value="MoeA_linker/N_sf"/>
</dbReference>
<gene>
    <name evidence="13" type="primary">moeA</name>
    <name evidence="13" type="ORF">ENSA7_23910</name>
</gene>
<evidence type="ECO:0000256" key="10">
    <source>
        <dbReference type="ARBA" id="ARBA00047317"/>
    </source>
</evidence>
<comment type="function">
    <text evidence="2 11">Catalyzes the insertion of molybdate into adenylated molybdopterin with the concomitant release of AMP.</text>
</comment>
<dbReference type="UniPathway" id="UPA00344"/>
<dbReference type="GO" id="GO:0006777">
    <property type="term" value="P:Mo-molybdopterin cofactor biosynthetic process"/>
    <property type="evidence" value="ECO:0007669"/>
    <property type="project" value="UniProtKB-UniRule"/>
</dbReference>
<comment type="catalytic activity">
    <reaction evidence="10">
        <text>adenylyl-molybdopterin + molybdate = Mo-molybdopterin + AMP + H(+)</text>
        <dbReference type="Rhea" id="RHEA:35047"/>
        <dbReference type="ChEBI" id="CHEBI:15378"/>
        <dbReference type="ChEBI" id="CHEBI:36264"/>
        <dbReference type="ChEBI" id="CHEBI:62727"/>
        <dbReference type="ChEBI" id="CHEBI:71302"/>
        <dbReference type="ChEBI" id="CHEBI:456215"/>
        <dbReference type="EC" id="2.10.1.1"/>
    </reaction>
</comment>
<dbReference type="GO" id="GO:0061599">
    <property type="term" value="F:molybdopterin molybdotransferase activity"/>
    <property type="evidence" value="ECO:0007669"/>
    <property type="project" value="UniProtKB-UniRule"/>
</dbReference>
<keyword evidence="9 11" id="KW-0501">Molybdenum cofactor biosynthesis</keyword>
<evidence type="ECO:0000256" key="8">
    <source>
        <dbReference type="ARBA" id="ARBA00022842"/>
    </source>
</evidence>
<dbReference type="EC" id="2.10.1.1" evidence="11"/>
<dbReference type="CDD" id="cd00887">
    <property type="entry name" value="MoeA"/>
    <property type="match status" value="1"/>
</dbReference>
<feature type="domain" description="MoaB/Mog" evidence="12">
    <location>
        <begin position="210"/>
        <end position="357"/>
    </location>
</feature>
<name>A0A2S9YSC5_9BACT</name>
<dbReference type="Gene3D" id="2.40.340.10">
    <property type="entry name" value="MoeA, C-terminal, domain IV"/>
    <property type="match status" value="1"/>
</dbReference>
<dbReference type="NCBIfam" id="NF045515">
    <property type="entry name" value="Glp_gephyrin"/>
    <property type="match status" value="1"/>
</dbReference>
<dbReference type="Gene3D" id="3.90.105.10">
    <property type="entry name" value="Molybdopterin biosynthesis moea protein, domain 2"/>
    <property type="match status" value="1"/>
</dbReference>
<accession>A0A2S9YSC5</accession>
<dbReference type="InterPro" id="IPR036688">
    <property type="entry name" value="MoeA_C_domain_IV_sf"/>
</dbReference>
<evidence type="ECO:0000313" key="13">
    <source>
        <dbReference type="EMBL" id="PRQ07952.1"/>
    </source>
</evidence>
<keyword evidence="8 11" id="KW-0460">Magnesium</keyword>
<evidence type="ECO:0000256" key="5">
    <source>
        <dbReference type="ARBA" id="ARBA00022505"/>
    </source>
</evidence>
<proteinExistence type="inferred from homology"/>
<dbReference type="SUPFAM" id="SSF63867">
    <property type="entry name" value="MoeA C-terminal domain-like"/>
    <property type="match status" value="1"/>
</dbReference>
<evidence type="ECO:0000256" key="9">
    <source>
        <dbReference type="ARBA" id="ARBA00023150"/>
    </source>
</evidence>
<evidence type="ECO:0000256" key="2">
    <source>
        <dbReference type="ARBA" id="ARBA00002901"/>
    </source>
</evidence>
<evidence type="ECO:0000256" key="4">
    <source>
        <dbReference type="ARBA" id="ARBA00010763"/>
    </source>
</evidence>
<evidence type="ECO:0000256" key="1">
    <source>
        <dbReference type="ARBA" id="ARBA00001946"/>
    </source>
</evidence>
<dbReference type="InterPro" id="IPR005110">
    <property type="entry name" value="MoeA_linker/N"/>
</dbReference>
<keyword evidence="5 11" id="KW-0500">Molybdenum</keyword>
<organism evidence="13 14">
    <name type="scientific">Enhygromyxa salina</name>
    <dbReference type="NCBI Taxonomy" id="215803"/>
    <lineage>
        <taxon>Bacteria</taxon>
        <taxon>Pseudomonadati</taxon>
        <taxon>Myxococcota</taxon>
        <taxon>Polyangia</taxon>
        <taxon>Nannocystales</taxon>
        <taxon>Nannocystaceae</taxon>
        <taxon>Enhygromyxa</taxon>
    </lineage>
</organism>